<dbReference type="Pfam" id="PF03975">
    <property type="entry name" value="CheD"/>
    <property type="match status" value="1"/>
</dbReference>
<evidence type="ECO:0000256" key="3">
    <source>
        <dbReference type="HAMAP-Rule" id="MF_01440"/>
    </source>
</evidence>
<evidence type="ECO:0000256" key="1">
    <source>
        <dbReference type="ARBA" id="ARBA00022500"/>
    </source>
</evidence>
<dbReference type="RefSeq" id="WP_089778314.1">
    <property type="nucleotide sequence ID" value="NZ_CABLRR010000002.1"/>
</dbReference>
<dbReference type="SUPFAM" id="SSF64438">
    <property type="entry name" value="CNF1/YfiH-like putative cysteine hydrolases"/>
    <property type="match status" value="1"/>
</dbReference>
<keyword evidence="1 3" id="KW-0145">Chemotaxis</keyword>
<keyword evidence="2 3" id="KW-0378">Hydrolase</keyword>
<evidence type="ECO:0000313" key="5">
    <source>
        <dbReference type="Proteomes" id="UP000198902"/>
    </source>
</evidence>
<reference evidence="5" key="1">
    <citation type="submission" date="2015-03" db="EMBL/GenBank/DDBJ databases">
        <authorList>
            <person name="Urmite Genomes"/>
        </authorList>
    </citation>
    <scope>NUCLEOTIDE SEQUENCE [LARGE SCALE GENOMIC DNA]</scope>
    <source>
        <strain evidence="5">Arc-Hr</strain>
    </source>
</reference>
<dbReference type="OrthoDB" id="10499at2157"/>
<dbReference type="EMBL" id="CSTE01000002">
    <property type="protein sequence ID" value="CQR50312.1"/>
    <property type="molecule type" value="Genomic_DNA"/>
</dbReference>
<comment type="catalytic activity">
    <reaction evidence="3">
        <text>L-glutaminyl-[protein] + H2O = L-glutamyl-[protein] + NH4(+)</text>
        <dbReference type="Rhea" id="RHEA:16441"/>
        <dbReference type="Rhea" id="RHEA-COMP:10207"/>
        <dbReference type="Rhea" id="RHEA-COMP:10208"/>
        <dbReference type="ChEBI" id="CHEBI:15377"/>
        <dbReference type="ChEBI" id="CHEBI:28938"/>
        <dbReference type="ChEBI" id="CHEBI:29973"/>
        <dbReference type="ChEBI" id="CHEBI:30011"/>
        <dbReference type="EC" id="3.5.1.44"/>
    </reaction>
</comment>
<gene>
    <name evidence="3 4" type="primary">cheD</name>
    <name evidence="4" type="ORF">BN996_01789</name>
</gene>
<dbReference type="GO" id="GO:0050568">
    <property type="term" value="F:protein-glutamine glutaminase activity"/>
    <property type="evidence" value="ECO:0007669"/>
    <property type="project" value="UniProtKB-UniRule"/>
</dbReference>
<protein>
    <recommendedName>
        <fullName evidence="3">Probable chemoreceptor glutamine deamidase CheD</fullName>
        <ecNumber evidence="3">3.5.1.44</ecNumber>
    </recommendedName>
</protein>
<name>A0A0D6JQZ8_9EURY</name>
<dbReference type="Gene3D" id="3.30.1330.200">
    <property type="match status" value="1"/>
</dbReference>
<comment type="similarity">
    <text evidence="3">Belongs to the CheD family.</text>
</comment>
<dbReference type="PANTHER" id="PTHR35147:SF1">
    <property type="entry name" value="CHEMORECEPTOR GLUTAMINE DEAMIDASE CHED-RELATED"/>
    <property type="match status" value="1"/>
</dbReference>
<dbReference type="PANTHER" id="PTHR35147">
    <property type="entry name" value="CHEMORECEPTOR GLUTAMINE DEAMIDASE CHED-RELATED"/>
    <property type="match status" value="1"/>
</dbReference>
<keyword evidence="4" id="KW-0675">Receptor</keyword>
<keyword evidence="5" id="KW-1185">Reference proteome</keyword>
<dbReference type="GO" id="GO:0006935">
    <property type="term" value="P:chemotaxis"/>
    <property type="evidence" value="ECO:0007669"/>
    <property type="project" value="UniProtKB-UniRule"/>
</dbReference>
<dbReference type="InterPro" id="IPR038592">
    <property type="entry name" value="CheD-like_sf"/>
</dbReference>
<evidence type="ECO:0000256" key="2">
    <source>
        <dbReference type="ARBA" id="ARBA00022801"/>
    </source>
</evidence>
<dbReference type="EC" id="3.5.1.44" evidence="3"/>
<proteinExistence type="inferred from homology"/>
<organism evidence="4 5">
    <name type="scientific">Haloferax massiliensis</name>
    <dbReference type="NCBI Taxonomy" id="1476858"/>
    <lineage>
        <taxon>Archaea</taxon>
        <taxon>Methanobacteriati</taxon>
        <taxon>Methanobacteriota</taxon>
        <taxon>Stenosarchaea group</taxon>
        <taxon>Halobacteria</taxon>
        <taxon>Halobacteriales</taxon>
        <taxon>Haloferacaceae</taxon>
        <taxon>Haloferax</taxon>
    </lineage>
</organism>
<comment type="function">
    <text evidence="3">Probably deamidates glutamine residues to glutamate on methyl-accepting chemotaxis receptors (MCPs), playing an important role in chemotaxis.</text>
</comment>
<dbReference type="AlphaFoldDB" id="A0A0D6JQZ8"/>
<dbReference type="Proteomes" id="UP000198902">
    <property type="component" value="Unassembled WGS sequence"/>
</dbReference>
<dbReference type="CDD" id="cd16352">
    <property type="entry name" value="CheD"/>
    <property type="match status" value="1"/>
</dbReference>
<accession>A0A0D6JQZ8</accession>
<sequence>MQVYTTDTPAARSGRIKVGIADFAVSSDESTLTTSGLGSCIGVALYDPETGISGLAHAMLPEADDGSEPAKFVDTGVELLLAEMQAVGADIDRIVAKIAGGSTMFDFTSADGDGSIGDRNVAATRTTLDGFGIDVVAEDVGGSHGRSLELDSETGDLRVRSAKSGTHVL</sequence>
<dbReference type="HAMAP" id="MF_01440">
    <property type="entry name" value="CheD"/>
    <property type="match status" value="1"/>
</dbReference>
<evidence type="ECO:0000313" key="4">
    <source>
        <dbReference type="EMBL" id="CQR50312.1"/>
    </source>
</evidence>
<dbReference type="InterPro" id="IPR005659">
    <property type="entry name" value="Chemorcpt_Glu_NH3ase_CheD"/>
</dbReference>
<dbReference type="InterPro" id="IPR011324">
    <property type="entry name" value="Cytotoxic_necrot_fac-like_cat"/>
</dbReference>